<comment type="caution">
    <text evidence="1">The sequence shown here is derived from an EMBL/GenBank/DDBJ whole genome shotgun (WGS) entry which is preliminary data.</text>
</comment>
<dbReference type="InterPro" id="IPR016039">
    <property type="entry name" value="Thiolase-like"/>
</dbReference>
<protein>
    <submittedName>
        <fullName evidence="1">Uncharacterized protein</fullName>
    </submittedName>
</protein>
<gene>
    <name evidence="1" type="ORF">ACFPM7_11915</name>
</gene>
<dbReference type="PANTHER" id="PTHR43365:SF1">
    <property type="entry name" value="ACETYL-COA C-ACYLTRANSFERASE"/>
    <property type="match status" value="1"/>
</dbReference>
<name>A0ABW0EN88_9PSEU</name>
<reference evidence="2" key="1">
    <citation type="journal article" date="2019" name="Int. J. Syst. Evol. Microbiol.">
        <title>The Global Catalogue of Microorganisms (GCM) 10K type strain sequencing project: providing services to taxonomists for standard genome sequencing and annotation.</title>
        <authorList>
            <consortium name="The Broad Institute Genomics Platform"/>
            <consortium name="The Broad Institute Genome Sequencing Center for Infectious Disease"/>
            <person name="Wu L."/>
            <person name="Ma J."/>
        </authorList>
    </citation>
    <scope>NUCLEOTIDE SEQUENCE [LARGE SCALE GENOMIC DNA]</scope>
    <source>
        <strain evidence="2">CCUG 59778</strain>
    </source>
</reference>
<dbReference type="RefSeq" id="WP_378247011.1">
    <property type="nucleotide sequence ID" value="NZ_JBHSKF010000004.1"/>
</dbReference>
<dbReference type="PANTHER" id="PTHR43365">
    <property type="entry name" value="BLR7806 PROTEIN"/>
    <property type="match status" value="1"/>
</dbReference>
<evidence type="ECO:0000313" key="1">
    <source>
        <dbReference type="EMBL" id="MFC5287758.1"/>
    </source>
</evidence>
<proteinExistence type="predicted"/>
<organism evidence="1 2">
    <name type="scientific">Actinokineospora guangxiensis</name>
    <dbReference type="NCBI Taxonomy" id="1490288"/>
    <lineage>
        <taxon>Bacteria</taxon>
        <taxon>Bacillati</taxon>
        <taxon>Actinomycetota</taxon>
        <taxon>Actinomycetes</taxon>
        <taxon>Pseudonocardiales</taxon>
        <taxon>Pseudonocardiaceae</taxon>
        <taxon>Actinokineospora</taxon>
    </lineage>
</organism>
<dbReference type="Proteomes" id="UP001596157">
    <property type="component" value="Unassembled WGS sequence"/>
</dbReference>
<accession>A0ABW0EN88</accession>
<keyword evidence="2" id="KW-1185">Reference proteome</keyword>
<dbReference type="EMBL" id="JBHSKF010000004">
    <property type="protein sequence ID" value="MFC5287758.1"/>
    <property type="molecule type" value="Genomic_DNA"/>
</dbReference>
<evidence type="ECO:0000313" key="2">
    <source>
        <dbReference type="Proteomes" id="UP001596157"/>
    </source>
</evidence>
<sequence length="87" mass="9178">MNQAYVLDYVRTARGRATPRGGLHHLSPLELVTGLLRALAARTPELADGLAQDVVLGCAHPHGEQGSNPARAATLLAGWATGSPAWW</sequence>
<dbReference type="Gene3D" id="3.40.47.10">
    <property type="match status" value="1"/>
</dbReference>
<dbReference type="SUPFAM" id="SSF53901">
    <property type="entry name" value="Thiolase-like"/>
    <property type="match status" value="1"/>
</dbReference>